<dbReference type="PANTHER" id="PTHR12106:SF27">
    <property type="entry name" value="SORTILIN-RELATED RECEPTOR"/>
    <property type="match status" value="1"/>
</dbReference>
<evidence type="ECO:0000313" key="22">
    <source>
        <dbReference type="EMBL" id="VBB73227.1"/>
    </source>
</evidence>
<evidence type="ECO:0000313" key="23">
    <source>
        <dbReference type="Proteomes" id="UP000280685"/>
    </source>
</evidence>
<keyword evidence="6" id="KW-0677">Repeat</keyword>
<evidence type="ECO:0000256" key="5">
    <source>
        <dbReference type="ARBA" id="ARBA00022692"/>
    </source>
</evidence>
<feature type="transmembrane region" description="Helical" evidence="19">
    <location>
        <begin position="1438"/>
        <end position="1461"/>
    </location>
</feature>
<evidence type="ECO:0000256" key="15">
    <source>
        <dbReference type="ARBA" id="ARBA00031902"/>
    </source>
</evidence>
<evidence type="ECO:0000256" key="11">
    <source>
        <dbReference type="ARBA" id="ARBA00023180"/>
    </source>
</evidence>
<organism evidence="22 23">
    <name type="scientific">Podospora comata</name>
    <dbReference type="NCBI Taxonomy" id="48703"/>
    <lineage>
        <taxon>Eukaryota</taxon>
        <taxon>Fungi</taxon>
        <taxon>Dikarya</taxon>
        <taxon>Ascomycota</taxon>
        <taxon>Pezizomycotina</taxon>
        <taxon>Sordariomycetes</taxon>
        <taxon>Sordariomycetidae</taxon>
        <taxon>Sordariales</taxon>
        <taxon>Podosporaceae</taxon>
        <taxon>Podospora</taxon>
    </lineage>
</organism>
<evidence type="ECO:0000256" key="4">
    <source>
        <dbReference type="ARBA" id="ARBA00022448"/>
    </source>
</evidence>
<keyword evidence="8" id="KW-0333">Golgi apparatus</keyword>
<evidence type="ECO:0000256" key="1">
    <source>
        <dbReference type="ARBA" id="ARBA00004166"/>
    </source>
</evidence>
<dbReference type="Pfam" id="PF15902">
    <property type="entry name" value="Sortilin-Vps10"/>
    <property type="match status" value="2"/>
</dbReference>
<feature type="domain" description="VPS10" evidence="21">
    <location>
        <begin position="734"/>
        <end position="1375"/>
    </location>
</feature>
<keyword evidence="7" id="KW-0653">Protein transport</keyword>
<keyword evidence="19" id="KW-1133">Transmembrane helix</keyword>
<feature type="compositionally biased region" description="Acidic residues" evidence="18">
    <location>
        <begin position="1520"/>
        <end position="1539"/>
    </location>
</feature>
<evidence type="ECO:0000256" key="10">
    <source>
        <dbReference type="ARBA" id="ARBA00023170"/>
    </source>
</evidence>
<dbReference type="Gene3D" id="2.130.10.10">
    <property type="entry name" value="YVTN repeat-like/Quinoprotein amine dehydrogenase"/>
    <property type="match status" value="3"/>
</dbReference>
<feature type="region of interest" description="Disordered" evidence="18">
    <location>
        <begin position="1513"/>
        <end position="1539"/>
    </location>
</feature>
<comment type="subcellular location">
    <subcellularLocation>
        <location evidence="1">Golgi apparatus</location>
        <location evidence="1">trans-Golgi network membrane</location>
        <topology evidence="1">Multi-pass membrane protein</topology>
    </subcellularLocation>
    <subcellularLocation>
        <location evidence="2">Prevacuolar compartment membrane</location>
        <topology evidence="2">Multi-pass membrane protein</topology>
    </subcellularLocation>
</comment>
<evidence type="ECO:0000256" key="6">
    <source>
        <dbReference type="ARBA" id="ARBA00022737"/>
    </source>
</evidence>
<feature type="signal peptide" evidence="20">
    <location>
        <begin position="1"/>
        <end position="25"/>
    </location>
</feature>
<comment type="function">
    <text evidence="12">Functions as a sorting receptor in the Golgi compartment required for the intracellular sorting and delivery of soluble vacuolar proteins, like carboxypeptidase Y (CPY) and proteinase A. Executes multiple rounds of sorting by cycling between the late Golgi and a prevacuolar endosome-like compartment.</text>
</comment>
<dbReference type="Gene3D" id="2.10.70.80">
    <property type="match status" value="2"/>
</dbReference>
<dbReference type="CDD" id="cd15482">
    <property type="entry name" value="Sialidase_non-viral"/>
    <property type="match status" value="2"/>
</dbReference>
<keyword evidence="20" id="KW-0732">Signal</keyword>
<evidence type="ECO:0000256" key="14">
    <source>
        <dbReference type="ARBA" id="ARBA00031354"/>
    </source>
</evidence>
<evidence type="ECO:0000256" key="7">
    <source>
        <dbReference type="ARBA" id="ARBA00022927"/>
    </source>
</evidence>
<name>A0ABY6RXZ6_PODCO</name>
<dbReference type="InterPro" id="IPR015943">
    <property type="entry name" value="WD40/YVTN_repeat-like_dom_sf"/>
</dbReference>
<accession>A0ABY6RXZ6</accession>
<evidence type="ECO:0000256" key="18">
    <source>
        <dbReference type="SAM" id="MobiDB-lite"/>
    </source>
</evidence>
<keyword evidence="10" id="KW-0675">Receptor</keyword>
<evidence type="ECO:0000256" key="17">
    <source>
        <dbReference type="ARBA" id="ARBA00032910"/>
    </source>
</evidence>
<keyword evidence="5 19" id="KW-0812">Transmembrane</keyword>
<evidence type="ECO:0000256" key="8">
    <source>
        <dbReference type="ARBA" id="ARBA00023034"/>
    </source>
</evidence>
<feature type="transmembrane region" description="Helical" evidence="19">
    <location>
        <begin position="1386"/>
        <end position="1407"/>
    </location>
</feature>
<keyword evidence="23" id="KW-1185">Reference proteome</keyword>
<dbReference type="InterPro" id="IPR006581">
    <property type="entry name" value="VPS10"/>
</dbReference>
<gene>
    <name evidence="22" type="ORF">PODCO_116840</name>
</gene>
<dbReference type="Pfam" id="PF15901">
    <property type="entry name" value="Sortilin_C"/>
    <property type="match status" value="2"/>
</dbReference>
<sequence>MRAWRALQATALLASALWATPLAAAKDRPTFHSKEFENIPMNINYFADSDVVLFQDIDDGNVYLSNDAGAKWERVDAVPEGKAVLLTMHEFDSKRAYILTEGSKHYRTTDRGKNWEKFDSGVDLSIFRPDMLAFHADDPDRIIFNGMRCHGFQCQEVTTYTTDGFKTKSKALRDDTDGCWWAKGSELFTTGEDDLDKDRVICIVRDKVSPLKQDQRLKISDNFFKGTEEAKNIQEFEPNLDTDKAIQGVVSIAIVKKWILVATTSLNTDEMALFVTDDTKKWSRAAFPAAHDSHDHRLAQNAYTVLESTNYSIQVDVRTSNQGNPMGVMYSSNSKGNHFTENAEHTNRNKHGHVDFEKIAGIQGVYLVNKVKNWEEVEKKAGADKEIYSEITFDDGRTFEKITADGKRIHLHSVTDLSNIGRVFSSAAPGIVMGVGNTGDELKSYWDKGNLYVSDDAGKTWTKALDGPHKYEFGDQGSILVAVKDSKEEDISEISYSLDHGQKWKTESLPDDLKIRPYILTTSQDSTSLKFLLIGKTKKSPEWRVLSIDFEGLHEDTCKEDDMEVWSARVDKDGKPTCLMGHTQSFHRRKKDAKCFLKQEFKHAVAETKDCDCTEQDYECDFNFERDEDGECVKKGKVLAPEGACKDKKPDDTFKGTSGYRKIPGNTCKDTDKMKDKYKDKEWKCKDAIGGNGGPTHELTGKVEQTKHVMEGKKWDGFEKHYLERGDSSTGTDETVIMRPLNKAGPILVSFNHGKDWETPKKLEDEEITAIFPHQYFKDAVFFLTSGKKVFVTMDRCKTFQAFDAPTKPDNDMFPLAFHPDHKDWLIWMGKKCDDGECYGVAHATEDPLAHWRTIGKQVRRCEFTGSSAYKFEGRKENQILCLKHEKEDKAKPLVLASSNDWFKNEEVYGKNVKDFATMAEFIVVAAEDVEKKTLQASASLDGKNYANAHFPHGFEVTHQHAYTVLDSSTHAVNLFVATSMEEGRQYGTIIKSNSNGTSYVVSVRNVNCDESYYVDFEKMLGLEGVAVVNVVANSDDKKGTKKLQTQITHNDGAQWAYLPAPVGDNLEPKLPCHDKQGSKDCALHIHGYTERRNHGKTHSSQGAVGIMFGWGNTGDSLGPLKEADTYMTTDAGKTWKRVMKGTWTWAIGDQGGILILAQTTASASRKQSNKLFYSFDRGNTWKEHEFSEKEVELWDVTTVRSGGSHSFLLWGKDEDDNAFTMKLNFKGFANKDCQFDKDHPENGDYELWSPEHPAQKDGCLFGHKSKYLRKKIAKDGDVQCWNTIKMSPLYGKEDCECQREDFECDYNFEMDPFGQCSLVNGLSPMTREQWCSEHPDAIEFFPPSGYRRIPLTTCKGGKTMDEQSEPVACPQKEEEYEKKHRRSGWSIFFAVVIPVVIAAGAGWYVWRNWNGKFGQIRLGENGTSTHVFDEGQPWVKYPIIAISGVVAVVVAIPVVAGAVWRVVKGGMERVGLLGGAGGGSRGRWSRLGGGGGGGGGGWGSRRFTTRDSFARGAGGYDIVDGDDEGELLGDEESDEEQV</sequence>
<evidence type="ECO:0000256" key="9">
    <source>
        <dbReference type="ARBA" id="ARBA00023136"/>
    </source>
</evidence>
<evidence type="ECO:0000256" key="13">
    <source>
        <dbReference type="ARBA" id="ARBA00031250"/>
    </source>
</evidence>
<keyword evidence="4" id="KW-0813">Transport</keyword>
<evidence type="ECO:0000256" key="16">
    <source>
        <dbReference type="ARBA" id="ARBA00032705"/>
    </source>
</evidence>
<evidence type="ECO:0000256" key="20">
    <source>
        <dbReference type="SAM" id="SignalP"/>
    </source>
</evidence>
<keyword evidence="9 19" id="KW-0472">Membrane</keyword>
<reference evidence="22" key="1">
    <citation type="submission" date="2018-02" db="EMBL/GenBank/DDBJ databases">
        <authorList>
            <person name="Silar P."/>
        </authorList>
    </citation>
    <scope>NUCLEOTIDE SEQUENCE [LARGE SCALE GENOMIC DNA]</scope>
    <source>
        <strain evidence="22">T</strain>
    </source>
</reference>
<dbReference type="InterPro" id="IPR031777">
    <property type="entry name" value="Sortilin_C"/>
</dbReference>
<evidence type="ECO:0000256" key="3">
    <source>
        <dbReference type="ARBA" id="ARBA00015369"/>
    </source>
</evidence>
<protein>
    <recommendedName>
        <fullName evidence="3">Vacuolar protein sorting/targeting protein 10</fullName>
    </recommendedName>
    <alternativeName>
        <fullName evidence="14">Carboxypeptidase Y receptor</fullName>
    </alternativeName>
    <alternativeName>
        <fullName evidence="13 15">Sortilin VPS10</fullName>
    </alternativeName>
    <alternativeName>
        <fullName evidence="16 17">Vacuolar carboxypeptidase Sorting receptor VPS10</fullName>
    </alternativeName>
</protein>
<dbReference type="SUPFAM" id="SSF110296">
    <property type="entry name" value="Oligoxyloglucan reducing end-specific cellobiohydrolase"/>
    <property type="match status" value="2"/>
</dbReference>
<evidence type="ECO:0000256" key="12">
    <source>
        <dbReference type="ARBA" id="ARBA00025569"/>
    </source>
</evidence>
<dbReference type="InterPro" id="IPR050310">
    <property type="entry name" value="VPS10-sortilin"/>
</dbReference>
<feature type="chain" id="PRO_5046761925" description="Vacuolar protein sorting/targeting protein 10" evidence="20">
    <location>
        <begin position="26"/>
        <end position="1539"/>
    </location>
</feature>
<dbReference type="EMBL" id="LR026964">
    <property type="protein sequence ID" value="VBB73227.1"/>
    <property type="molecule type" value="Genomic_DNA"/>
</dbReference>
<dbReference type="InterPro" id="IPR031778">
    <property type="entry name" value="Sortilin_N"/>
</dbReference>
<feature type="domain" description="VPS10" evidence="21">
    <location>
        <begin position="51"/>
        <end position="690"/>
    </location>
</feature>
<keyword evidence="11" id="KW-0325">Glycoprotein</keyword>
<dbReference type="Proteomes" id="UP000280685">
    <property type="component" value="Chromosome 1"/>
</dbReference>
<evidence type="ECO:0000256" key="2">
    <source>
        <dbReference type="ARBA" id="ARBA00004488"/>
    </source>
</evidence>
<evidence type="ECO:0000256" key="19">
    <source>
        <dbReference type="SAM" id="Phobius"/>
    </source>
</evidence>
<dbReference type="Gene3D" id="3.30.60.270">
    <property type="match status" value="2"/>
</dbReference>
<dbReference type="SMART" id="SM00602">
    <property type="entry name" value="VPS10"/>
    <property type="match status" value="2"/>
</dbReference>
<dbReference type="PANTHER" id="PTHR12106">
    <property type="entry name" value="SORTILIN RELATED"/>
    <property type="match status" value="1"/>
</dbReference>
<proteinExistence type="predicted"/>
<evidence type="ECO:0000259" key="21">
    <source>
        <dbReference type="SMART" id="SM00602"/>
    </source>
</evidence>